<dbReference type="EMBL" id="CP071706">
    <property type="protein sequence ID" value="QWE81259.1"/>
    <property type="molecule type" value="Genomic_DNA"/>
</dbReference>
<keyword evidence="2" id="KW-1185">Reference proteome</keyword>
<organism evidence="1 2">
    <name type="scientific">Pseudomonas donghuensis</name>
    <dbReference type="NCBI Taxonomy" id="1163398"/>
    <lineage>
        <taxon>Bacteria</taxon>
        <taxon>Pseudomonadati</taxon>
        <taxon>Pseudomonadota</taxon>
        <taxon>Gammaproteobacteria</taxon>
        <taxon>Pseudomonadales</taxon>
        <taxon>Pseudomonadaceae</taxon>
        <taxon>Pseudomonas</taxon>
    </lineage>
</organism>
<dbReference type="KEGG" id="pdw:BV82_10775"/>
<proteinExistence type="predicted"/>
<protein>
    <submittedName>
        <fullName evidence="1">Uncharacterized protein</fullName>
    </submittedName>
</protein>
<dbReference type="AlphaFoldDB" id="A0AAQ0DPM1"/>
<evidence type="ECO:0000313" key="1">
    <source>
        <dbReference type="EMBL" id="QWE81259.1"/>
    </source>
</evidence>
<sequence>MMKPMNLHTDYGLITVTNEPTHSFNSTDNRRCYASEIPLTDSIGSNHGVSLNGELIVVVGAGGGATDVHAHSALVIEDTMLLAVGNHIACISIVHPYRLLWSLQVDVATCFGIYWQSQRGALIAHGELAISRFSTDGRLIWQAWGADIFTEGFDLLHDHIRAVDFDQSVYRFDYDTGELLT</sequence>
<reference evidence="1 2" key="2">
    <citation type="journal article" date="2016" name="Front. Microbiol.">
        <title>When Genome-Based Approach Meets the 'Old but Good': Revealing Genes Involved in the Antibacterial Activity of Pseudomonas sp. P482 against Soft Rot Pathogens.</title>
        <authorList>
            <person name="Krzyzanowska D.M."/>
            <person name="Ossowicki A."/>
            <person name="Rajewska M."/>
            <person name="Maciag T."/>
            <person name="Jablonska M."/>
            <person name="Obuchowski M."/>
            <person name="Heeb S."/>
            <person name="Jafra S."/>
        </authorList>
    </citation>
    <scope>NUCLEOTIDE SEQUENCE [LARGE SCALE GENOMIC DNA]</scope>
    <source>
        <strain evidence="1 2">P482</strain>
    </source>
</reference>
<evidence type="ECO:0000313" key="2">
    <source>
        <dbReference type="Proteomes" id="UP000027121"/>
    </source>
</evidence>
<reference evidence="1 2" key="1">
    <citation type="journal article" date="2014" name="Genome Announc.">
        <title>Genome Sequence of Pseudomonas sp. Strain P482, a Tomato Rhizosphere Isolate with Broad-Spectrum Antimicrobial Activity.</title>
        <authorList>
            <person name="Krzyzanowska D.M."/>
            <person name="Ossowicki A."/>
            <person name="Jafra S."/>
        </authorList>
    </citation>
    <scope>NUCLEOTIDE SEQUENCE [LARGE SCALE GENOMIC DNA]</scope>
    <source>
        <strain evidence="1 2">P482</strain>
    </source>
</reference>
<accession>A0AAQ0DPM1</accession>
<dbReference type="Proteomes" id="UP000027121">
    <property type="component" value="Chromosome"/>
</dbReference>
<gene>
    <name evidence="1" type="ORF">BV82_10775</name>
</gene>
<name>A0AAQ0DPM1_9PSED</name>